<name>A0A3M7R9M2_BRAPC</name>
<dbReference type="EMBL" id="REGN01003943">
    <property type="protein sequence ID" value="RNA19938.1"/>
    <property type="molecule type" value="Genomic_DNA"/>
</dbReference>
<evidence type="ECO:0000313" key="1">
    <source>
        <dbReference type="EMBL" id="RNA19938.1"/>
    </source>
</evidence>
<proteinExistence type="predicted"/>
<accession>A0A3M7R9M2</accession>
<evidence type="ECO:0000313" key="2">
    <source>
        <dbReference type="Proteomes" id="UP000276133"/>
    </source>
</evidence>
<keyword evidence="2" id="KW-1185">Reference proteome</keyword>
<protein>
    <submittedName>
        <fullName evidence="1">Uncharacterized protein</fullName>
    </submittedName>
</protein>
<gene>
    <name evidence="1" type="ORF">BpHYR1_006619</name>
</gene>
<reference evidence="1 2" key="1">
    <citation type="journal article" date="2018" name="Sci. Rep.">
        <title>Genomic signatures of local adaptation to the degree of environmental predictability in rotifers.</title>
        <authorList>
            <person name="Franch-Gras L."/>
            <person name="Hahn C."/>
            <person name="Garcia-Roger E.M."/>
            <person name="Carmona M.J."/>
            <person name="Serra M."/>
            <person name="Gomez A."/>
        </authorList>
    </citation>
    <scope>NUCLEOTIDE SEQUENCE [LARGE SCALE GENOMIC DNA]</scope>
    <source>
        <strain evidence="1">HYR1</strain>
    </source>
</reference>
<comment type="caution">
    <text evidence="1">The sequence shown here is derived from an EMBL/GenBank/DDBJ whole genome shotgun (WGS) entry which is preliminary data.</text>
</comment>
<sequence>MNFSKCPETICTEFHNVKNNNFNIDIDTRPLNMCFLNKKTQASIKLFSELIEEYSIGCEFTSKY</sequence>
<dbReference type="AlphaFoldDB" id="A0A3M7R9M2"/>
<organism evidence="1 2">
    <name type="scientific">Brachionus plicatilis</name>
    <name type="common">Marine rotifer</name>
    <name type="synonym">Brachionus muelleri</name>
    <dbReference type="NCBI Taxonomy" id="10195"/>
    <lineage>
        <taxon>Eukaryota</taxon>
        <taxon>Metazoa</taxon>
        <taxon>Spiralia</taxon>
        <taxon>Gnathifera</taxon>
        <taxon>Rotifera</taxon>
        <taxon>Eurotatoria</taxon>
        <taxon>Monogononta</taxon>
        <taxon>Pseudotrocha</taxon>
        <taxon>Ploima</taxon>
        <taxon>Brachionidae</taxon>
        <taxon>Brachionus</taxon>
    </lineage>
</organism>
<dbReference type="Proteomes" id="UP000276133">
    <property type="component" value="Unassembled WGS sequence"/>
</dbReference>